<protein>
    <recommendedName>
        <fullName evidence="3">DUF4232 domain-containing protein</fullName>
    </recommendedName>
</protein>
<dbReference type="Proteomes" id="UP000199529">
    <property type="component" value="Unassembled WGS sequence"/>
</dbReference>
<feature type="chain" id="PRO_5011770988" description="DUF4232 domain-containing protein" evidence="2">
    <location>
        <begin position="29"/>
        <end position="131"/>
    </location>
</feature>
<proteinExistence type="predicted"/>
<feature type="region of interest" description="Disordered" evidence="1">
    <location>
        <begin position="104"/>
        <end position="131"/>
    </location>
</feature>
<evidence type="ECO:0000259" key="3">
    <source>
        <dbReference type="Pfam" id="PF14016"/>
    </source>
</evidence>
<reference evidence="5" key="1">
    <citation type="submission" date="2016-10" db="EMBL/GenBank/DDBJ databases">
        <authorList>
            <person name="Varghese N."/>
            <person name="Submissions S."/>
        </authorList>
    </citation>
    <scope>NUCLEOTIDE SEQUENCE [LARGE SCALE GENOMIC DNA]</scope>
    <source>
        <strain evidence="5">CGMCC 4.3530</strain>
    </source>
</reference>
<evidence type="ECO:0000256" key="1">
    <source>
        <dbReference type="SAM" id="MobiDB-lite"/>
    </source>
</evidence>
<gene>
    <name evidence="4" type="ORF">SAMN05216215_104183</name>
</gene>
<dbReference type="EMBL" id="FNOK01000041">
    <property type="protein sequence ID" value="SDY98836.1"/>
    <property type="molecule type" value="Genomic_DNA"/>
</dbReference>
<dbReference type="Pfam" id="PF14016">
    <property type="entry name" value="DUF4232"/>
    <property type="match status" value="1"/>
</dbReference>
<feature type="region of interest" description="Disordered" evidence="1">
    <location>
        <begin position="25"/>
        <end position="66"/>
    </location>
</feature>
<dbReference type="PROSITE" id="PS51257">
    <property type="entry name" value="PROKAR_LIPOPROTEIN"/>
    <property type="match status" value="1"/>
</dbReference>
<keyword evidence="5" id="KW-1185">Reference proteome</keyword>
<accession>A0A1H3PCI5</accession>
<name>A0A1H3PCI5_9PSEU</name>
<feature type="non-terminal residue" evidence="4">
    <location>
        <position position="131"/>
    </location>
</feature>
<feature type="signal peptide" evidence="2">
    <location>
        <begin position="1"/>
        <end position="28"/>
    </location>
</feature>
<evidence type="ECO:0000313" key="4">
    <source>
        <dbReference type="EMBL" id="SDY98836.1"/>
    </source>
</evidence>
<evidence type="ECO:0000313" key="5">
    <source>
        <dbReference type="Proteomes" id="UP000199529"/>
    </source>
</evidence>
<dbReference type="InterPro" id="IPR025326">
    <property type="entry name" value="DUF4232"/>
</dbReference>
<keyword evidence="2" id="KW-0732">Signal</keyword>
<sequence>MNLRTIGTTLTAAAALALSLSACGSAQQTPPAPQLGSAQGGTYGGSNTQGGESPDEQGPCEIGNIEPSFELSSTGHVNAHLKVTNVGEASCTLTDDFPDITFMDREGNPSDGLQINHGQPGTGGPVILEPG</sequence>
<dbReference type="AlphaFoldDB" id="A0A1H3PCI5"/>
<feature type="compositionally biased region" description="Gly residues" evidence="1">
    <location>
        <begin position="38"/>
        <end position="48"/>
    </location>
</feature>
<evidence type="ECO:0000256" key="2">
    <source>
        <dbReference type="SAM" id="SignalP"/>
    </source>
</evidence>
<feature type="domain" description="DUF4232" evidence="3">
    <location>
        <begin position="60"/>
        <end position="131"/>
    </location>
</feature>
<organism evidence="4 5">
    <name type="scientific">Saccharopolyspora shandongensis</name>
    <dbReference type="NCBI Taxonomy" id="418495"/>
    <lineage>
        <taxon>Bacteria</taxon>
        <taxon>Bacillati</taxon>
        <taxon>Actinomycetota</taxon>
        <taxon>Actinomycetes</taxon>
        <taxon>Pseudonocardiales</taxon>
        <taxon>Pseudonocardiaceae</taxon>
        <taxon>Saccharopolyspora</taxon>
    </lineage>
</organism>